<gene>
    <name evidence="1" type="ORF">BINO364_LOCUS15020</name>
</gene>
<dbReference type="AlphaFoldDB" id="A0A8J9YKF9"/>
<accession>A0A8J9YKF9</accession>
<evidence type="ECO:0000313" key="1">
    <source>
        <dbReference type="EMBL" id="CAH0729990.1"/>
    </source>
</evidence>
<organism evidence="1 2">
    <name type="scientific">Brenthis ino</name>
    <name type="common">lesser marbled fritillary</name>
    <dbReference type="NCBI Taxonomy" id="405034"/>
    <lineage>
        <taxon>Eukaryota</taxon>
        <taxon>Metazoa</taxon>
        <taxon>Ecdysozoa</taxon>
        <taxon>Arthropoda</taxon>
        <taxon>Hexapoda</taxon>
        <taxon>Insecta</taxon>
        <taxon>Pterygota</taxon>
        <taxon>Neoptera</taxon>
        <taxon>Endopterygota</taxon>
        <taxon>Lepidoptera</taxon>
        <taxon>Glossata</taxon>
        <taxon>Ditrysia</taxon>
        <taxon>Papilionoidea</taxon>
        <taxon>Nymphalidae</taxon>
        <taxon>Heliconiinae</taxon>
        <taxon>Argynnini</taxon>
        <taxon>Brenthis</taxon>
    </lineage>
</organism>
<proteinExistence type="predicted"/>
<evidence type="ECO:0000313" key="2">
    <source>
        <dbReference type="Proteomes" id="UP000838878"/>
    </source>
</evidence>
<sequence length="79" mass="9478">MVRAFSKRTEIADKKVAARDMCLSRATKTRRAAYLHTLMYQGVLIEHQPFLSREAIFHLLRCFKPRIKYRPELIAWHKY</sequence>
<protein>
    <submittedName>
        <fullName evidence="1">Uncharacterized protein</fullName>
    </submittedName>
</protein>
<dbReference type="EMBL" id="OV170228">
    <property type="protein sequence ID" value="CAH0729990.1"/>
    <property type="molecule type" value="Genomic_DNA"/>
</dbReference>
<feature type="non-terminal residue" evidence="1">
    <location>
        <position position="79"/>
    </location>
</feature>
<dbReference type="Proteomes" id="UP000838878">
    <property type="component" value="Chromosome 8"/>
</dbReference>
<reference evidence="1" key="1">
    <citation type="submission" date="2021-12" db="EMBL/GenBank/DDBJ databases">
        <authorList>
            <person name="Martin H S."/>
        </authorList>
    </citation>
    <scope>NUCLEOTIDE SEQUENCE</scope>
</reference>
<name>A0A8J9YKF9_9NEOP</name>
<keyword evidence="2" id="KW-1185">Reference proteome</keyword>